<proteinExistence type="predicted"/>
<organism evidence="2 3">
    <name type="scientific">Microbacterium invictum</name>
    <dbReference type="NCBI Taxonomy" id="515415"/>
    <lineage>
        <taxon>Bacteria</taxon>
        <taxon>Bacillati</taxon>
        <taxon>Actinomycetota</taxon>
        <taxon>Actinomycetes</taxon>
        <taxon>Micrococcales</taxon>
        <taxon>Microbacteriaceae</taxon>
        <taxon>Microbacterium</taxon>
    </lineage>
</organism>
<keyword evidence="1" id="KW-0812">Transmembrane</keyword>
<name>A0AA40SSB4_9MICO</name>
<sequence>MGADEQDRDPSSILRAIDDDQQRAQRALTPNATLLYATWGIAWAVGFLAFYAAFFPVDNPLIPFAVGAAIGGVALVAAIVFSAVHSARRGSGSRGPSVVQGAIYGNIFPVAFTLMGLLGWRLTAAGVPALTMLSYWVAVPCLIVGILFLAGAAMWNERSQLVFGCWTFIVGLVSIALPPPHNLLAGAAGGIGFLVVAVVQSVRPQLTSGPITRSTDG</sequence>
<feature type="transmembrane region" description="Helical" evidence="1">
    <location>
        <begin position="183"/>
        <end position="202"/>
    </location>
</feature>
<feature type="transmembrane region" description="Helical" evidence="1">
    <location>
        <begin position="133"/>
        <end position="154"/>
    </location>
</feature>
<protein>
    <submittedName>
        <fullName evidence="2">Uncharacterized protein</fullName>
    </submittedName>
</protein>
<evidence type="ECO:0000313" key="2">
    <source>
        <dbReference type="EMBL" id="MBB4141339.1"/>
    </source>
</evidence>
<comment type="caution">
    <text evidence="2">The sequence shown here is derived from an EMBL/GenBank/DDBJ whole genome shotgun (WGS) entry which is preliminary data.</text>
</comment>
<evidence type="ECO:0000313" key="3">
    <source>
        <dbReference type="Proteomes" id="UP000549113"/>
    </source>
</evidence>
<feature type="transmembrane region" description="Helical" evidence="1">
    <location>
        <begin position="102"/>
        <end position="121"/>
    </location>
</feature>
<keyword evidence="1" id="KW-0472">Membrane</keyword>
<accession>A0AA40SSB4</accession>
<dbReference type="Proteomes" id="UP000549113">
    <property type="component" value="Unassembled WGS sequence"/>
</dbReference>
<keyword evidence="3" id="KW-1185">Reference proteome</keyword>
<dbReference type="EMBL" id="JACIFH010000001">
    <property type="protein sequence ID" value="MBB4141339.1"/>
    <property type="molecule type" value="Genomic_DNA"/>
</dbReference>
<feature type="transmembrane region" description="Helical" evidence="1">
    <location>
        <begin position="33"/>
        <end position="55"/>
    </location>
</feature>
<feature type="transmembrane region" description="Helical" evidence="1">
    <location>
        <begin position="61"/>
        <end position="81"/>
    </location>
</feature>
<feature type="transmembrane region" description="Helical" evidence="1">
    <location>
        <begin position="161"/>
        <end position="177"/>
    </location>
</feature>
<gene>
    <name evidence="2" type="ORF">BKA10_003133</name>
</gene>
<reference evidence="2 3" key="1">
    <citation type="submission" date="2020-08" db="EMBL/GenBank/DDBJ databases">
        <title>Sequencing the genomes of 1000 actinobacteria strains.</title>
        <authorList>
            <person name="Klenk H.-P."/>
        </authorList>
    </citation>
    <scope>NUCLEOTIDE SEQUENCE [LARGE SCALE GENOMIC DNA]</scope>
    <source>
        <strain evidence="2 3">DSM 19600</strain>
    </source>
</reference>
<evidence type="ECO:0000256" key="1">
    <source>
        <dbReference type="SAM" id="Phobius"/>
    </source>
</evidence>
<keyword evidence="1" id="KW-1133">Transmembrane helix</keyword>
<dbReference type="AlphaFoldDB" id="A0AA40SSB4"/>
<dbReference type="RefSeq" id="WP_183500825.1">
    <property type="nucleotide sequence ID" value="NZ_BAABCO010000003.1"/>
</dbReference>